<sequence length="990" mass="110160">MAELSSYSRAFLAALASDMTQGDRTKSGSTSEEDSTLQRRLAVLSVLHVFTLQDLKQVDGSRDAVAIAALRRASYAAPGFRELRGRSLKPDEREKALREIARPNDALDLIARFPGRIMTPAQRFFEKLLAGQEIDVDKLMHAELLALREANRWAGYLSIERFTESQLKLAVENAAAVSSIEHLLVEEFVGREDELNELRVFTGILERSLYAKVTDFARGGENQLLLIEGLGGIGKTALIGHFLFNNRGDTDGPLFPFAYLPCDDSSIDLRQGQSILIEAAGQFVRLVSIRRAIVGKTEPITVFQHEYEGFVRATKAYGEARGQLTSRRSELESQEQRLESSRGQLSLLADAFASLAGAACKALERPGGNTPPALLFIDTFEEVQYYAREQLEPFWNLFSQLFDSSKQIRLLISGRPPLATVPTSIRQSKIELVELEPVAAVELLHRETAMPREALDSVARQIGGNPLNLRLAARIVAEEGAQPGKGIVDLQTRRFGLFRLGPEVIRGRLYRRLLERIHDEDVRQLAHPGMVLRRVTPEIIEKVLAPLCGIAGVDEKRAVELFEALMAEHTLVRLDDDNSLRYREDVRAPVLSMLIAEDPQQTMRVHRLAMDFYRPERDAVSVAEFIYHGLMSGADHHSLDDAWRPDAARYLNTAISDLPPEATIWLATRMSLEIGPELRANADTAAWERIIGPEVLTLLEHRGSARALQLLDQRGERTPDSALFAIEARCLMSLGRAADANRLLQSALAGFPVHGNRGRRAELFWLLYQVRLSQSSRTEAIAALDDLIEIAKEMRSKLALVQALVARIEHLREEKADASVFQGNLSKALLELNGGEIQREPDVVRSGVANLSEDAVGEARDVIRQMASSLFDLVANGRLQRQQRWIDVLRTMLEEAQQQPELERFRRHGAKTLADTAGTRTELPSLLETAIDAMMDGGDGRLSARQAYAARIIWVILQMETGTLKAATLAGLDDYQPDWRRAASATLAAV</sequence>
<dbReference type="Proteomes" id="UP000272706">
    <property type="component" value="Unassembled WGS sequence"/>
</dbReference>
<organism evidence="1 2">
    <name type="scientific">Mesorhizobium waimense</name>
    <dbReference type="NCBI Taxonomy" id="1300307"/>
    <lineage>
        <taxon>Bacteria</taxon>
        <taxon>Pseudomonadati</taxon>
        <taxon>Pseudomonadota</taxon>
        <taxon>Alphaproteobacteria</taxon>
        <taxon>Hyphomicrobiales</taxon>
        <taxon>Phyllobacteriaceae</taxon>
        <taxon>Mesorhizobium</taxon>
    </lineage>
</organism>
<proteinExistence type="predicted"/>
<gene>
    <name evidence="1" type="ORF">D3227_38200</name>
</gene>
<name>A0A3A5JSI2_9HYPH</name>
<dbReference type="OrthoDB" id="8266100at2"/>
<evidence type="ECO:0000313" key="1">
    <source>
        <dbReference type="EMBL" id="RJT23912.1"/>
    </source>
</evidence>
<comment type="caution">
    <text evidence="1">The sequence shown here is derived from an EMBL/GenBank/DDBJ whole genome shotgun (WGS) entry which is preliminary data.</text>
</comment>
<protein>
    <submittedName>
        <fullName evidence="1">ATP-binding protein</fullName>
    </submittedName>
</protein>
<keyword evidence="1" id="KW-0547">Nucleotide-binding</keyword>
<dbReference type="Gene3D" id="3.40.50.300">
    <property type="entry name" value="P-loop containing nucleotide triphosphate hydrolases"/>
    <property type="match status" value="1"/>
</dbReference>
<dbReference type="AlphaFoldDB" id="A0A3A5JSI2"/>
<dbReference type="EMBL" id="QZWZ01000081">
    <property type="protein sequence ID" value="RJT23912.1"/>
    <property type="molecule type" value="Genomic_DNA"/>
</dbReference>
<dbReference type="RefSeq" id="WP_120019205.1">
    <property type="nucleotide sequence ID" value="NZ_QZWZ01000081.1"/>
</dbReference>
<dbReference type="SUPFAM" id="SSF52540">
    <property type="entry name" value="P-loop containing nucleoside triphosphate hydrolases"/>
    <property type="match status" value="1"/>
</dbReference>
<accession>A0A3A5JSI2</accession>
<reference evidence="1 2" key="1">
    <citation type="submission" date="2018-09" db="EMBL/GenBank/DDBJ databases">
        <title>Mesorhizobium carmichaelinearum sp. nov. isolated from Carmichaelinea spp. root nodules in New Zealand.</title>
        <authorList>
            <person name="De Meyer S.E."/>
        </authorList>
    </citation>
    <scope>NUCLEOTIDE SEQUENCE [LARGE SCALE GENOMIC DNA]</scope>
    <source>
        <strain evidence="1 2">ICMP19557</strain>
    </source>
</reference>
<evidence type="ECO:0000313" key="2">
    <source>
        <dbReference type="Proteomes" id="UP000272706"/>
    </source>
</evidence>
<dbReference type="GO" id="GO:0005524">
    <property type="term" value="F:ATP binding"/>
    <property type="evidence" value="ECO:0007669"/>
    <property type="project" value="UniProtKB-KW"/>
</dbReference>
<keyword evidence="2" id="KW-1185">Reference proteome</keyword>
<dbReference type="InterPro" id="IPR027417">
    <property type="entry name" value="P-loop_NTPase"/>
</dbReference>
<keyword evidence="1" id="KW-0067">ATP-binding</keyword>